<evidence type="ECO:0000313" key="2">
    <source>
        <dbReference type="EMBL" id="MCX2980362.1"/>
    </source>
</evidence>
<dbReference type="Proteomes" id="UP001143362">
    <property type="component" value="Unassembled WGS sequence"/>
</dbReference>
<keyword evidence="1" id="KW-0732">Signal</keyword>
<name>A0ABT3TDH8_9GAMM</name>
<feature type="chain" id="PRO_5046311376" evidence="1">
    <location>
        <begin position="30"/>
        <end position="347"/>
    </location>
</feature>
<keyword evidence="3" id="KW-1185">Reference proteome</keyword>
<feature type="signal peptide" evidence="1">
    <location>
        <begin position="1"/>
        <end position="29"/>
    </location>
</feature>
<dbReference type="Pfam" id="PF04338">
    <property type="entry name" value="DUF481"/>
    <property type="match status" value="1"/>
</dbReference>
<accession>A0ABT3TDH8</accession>
<evidence type="ECO:0000313" key="3">
    <source>
        <dbReference type="Proteomes" id="UP001143362"/>
    </source>
</evidence>
<dbReference type="InterPro" id="IPR007433">
    <property type="entry name" value="DUF481"/>
</dbReference>
<protein>
    <submittedName>
        <fullName evidence="2">DUF481 domain-containing protein</fullName>
    </submittedName>
</protein>
<sequence length="347" mass="38838">MAGKGRTMRKVTRGLALLMVCAFSAGALADELLMKNGSRIIGTLKNSVDGKVEFETEFAGTISVDADDIETAFTDGEVTVMLNDGRVIENQRIATAGDEMVVMSAENEAIVFDVEDVGQLNPEPWQLGRGYKWFGDARIALLLERGNTETDELRGSANSTWRSLKDRYSIAASYEYDEANGVRSKNKWRWRNKYDRFTANSDNYFGVLLGFEGDEFIDLDLRTTFGPYIGRQFLETKLLSVRGEVGLVYVDEQYDVQEDNDYPGANWGLHLTSDYFGGDSTFYVDHDGILNFDETDALVLNTTIGISFPLVYGLEAGLEIKYEYDGGVADEVEDLDETYNFVVGYSW</sequence>
<dbReference type="EMBL" id="SHNN01000001">
    <property type="protein sequence ID" value="MCX2980362.1"/>
    <property type="molecule type" value="Genomic_DNA"/>
</dbReference>
<proteinExistence type="predicted"/>
<reference evidence="2" key="1">
    <citation type="submission" date="2019-02" db="EMBL/GenBank/DDBJ databases">
        <authorList>
            <person name="Li S.-H."/>
        </authorList>
    </citation>
    <scope>NUCLEOTIDE SEQUENCE</scope>
    <source>
        <strain evidence="2">IMCC14734</strain>
    </source>
</reference>
<comment type="caution">
    <text evidence="2">The sequence shown here is derived from an EMBL/GenBank/DDBJ whole genome shotgun (WGS) entry which is preliminary data.</text>
</comment>
<evidence type="ECO:0000256" key="1">
    <source>
        <dbReference type="SAM" id="SignalP"/>
    </source>
</evidence>
<organism evidence="2 3">
    <name type="scientific">Candidatus Litorirhabdus singularis</name>
    <dbReference type="NCBI Taxonomy" id="2518993"/>
    <lineage>
        <taxon>Bacteria</taxon>
        <taxon>Pseudomonadati</taxon>
        <taxon>Pseudomonadota</taxon>
        <taxon>Gammaproteobacteria</taxon>
        <taxon>Cellvibrionales</taxon>
        <taxon>Halieaceae</taxon>
        <taxon>Candidatus Litorirhabdus</taxon>
    </lineage>
</organism>
<gene>
    <name evidence="2" type="ORF">EYC98_05690</name>
</gene>